<dbReference type="SUPFAM" id="SSF56672">
    <property type="entry name" value="DNA/RNA polymerases"/>
    <property type="match status" value="1"/>
</dbReference>
<reference evidence="9" key="1">
    <citation type="journal article" date="2019" name="Int. J. Syst. Evol. Microbiol.">
        <title>The Global Catalogue of Microorganisms (GCM) 10K type strain sequencing project: providing services to taxonomists for standard genome sequencing and annotation.</title>
        <authorList>
            <consortium name="The Broad Institute Genomics Platform"/>
            <consortium name="The Broad Institute Genome Sequencing Center for Infectious Disease"/>
            <person name="Wu L."/>
            <person name="Ma J."/>
        </authorList>
    </citation>
    <scope>NUCLEOTIDE SEQUENCE [LARGE SCALE GENOMIC DNA]</scope>
    <source>
        <strain evidence="9">CGMCC 1.12477</strain>
    </source>
</reference>
<evidence type="ECO:0000259" key="7">
    <source>
        <dbReference type="Pfam" id="PF11799"/>
    </source>
</evidence>
<evidence type="ECO:0000256" key="2">
    <source>
        <dbReference type="ARBA" id="ARBA00012417"/>
    </source>
</evidence>
<sequence length="553" mass="60256">MSRKRALSLWFPRLGAERLLRALRVPDWSVPFAVLRDTGQMQVIAALSQAASAAGLRPGQPLRDAMAVCPGLMTRLQNPQAEAAFLATLRRWATQFSPWVAEQPPDALMLDITGCAHLFGGEEALIDRIGADCARHGLSVQCGIADTPGAAWALARFAGGAAGHTRSGDAIDQEARATRSRAIKRRHWERGGATPIRDHVQAPRHRIAAPGQTRTVLDPLPVTALRLEAETIEKLSRLGLRRIGDLAGQPRAALARRFGIGLVQRLDQALGSAPEPISPARADTALATRLTLPEPIGLQGDILAALDRLIPRLCTLLRDRGLGARAVRLQAFRADGTMGAVTVGLARPTREADRIRPLLAMKLDEIDAGFGIDMLRLEAVQTEPLHDTTHSGHAEAALAAQGRMGQQTAMEDLIARLGARIGLEAITRRHPGDSHIPEKGAQVLAAAWSAPHDGPWPHPPVPRPALIWRPEPVHAPDRPRLPRQFRWRGRDFAVTHATGPERIAPEWWLDDPDWRSGTRDYWVVTTDSGARLWLFFAHGADLSAGWFCQGNFG</sequence>
<feature type="domain" description="DNA polymerase Y-family little finger" evidence="7">
    <location>
        <begin position="290"/>
        <end position="377"/>
    </location>
</feature>
<dbReference type="Proteomes" id="UP001597186">
    <property type="component" value="Unassembled WGS sequence"/>
</dbReference>
<evidence type="ECO:0000256" key="5">
    <source>
        <dbReference type="ARBA" id="ARBA00049244"/>
    </source>
</evidence>
<dbReference type="EMBL" id="JBHUDD010000058">
    <property type="protein sequence ID" value="MFD1509992.1"/>
    <property type="molecule type" value="Genomic_DNA"/>
</dbReference>
<dbReference type="EC" id="2.7.7.7" evidence="2"/>
<evidence type="ECO:0000256" key="3">
    <source>
        <dbReference type="ARBA" id="ARBA00022763"/>
    </source>
</evidence>
<dbReference type="CDD" id="cd03468">
    <property type="entry name" value="PolY_like"/>
    <property type="match status" value="1"/>
</dbReference>
<gene>
    <name evidence="8" type="ORF">ACFTOW_11325</name>
</gene>
<dbReference type="Gene3D" id="3.40.1170.60">
    <property type="match status" value="1"/>
</dbReference>
<comment type="function">
    <text evidence="4">Poorly processive, error-prone DNA polymerase involved in untargeted mutagenesis. Copies undamaged DNA at stalled replication forks, which arise in vivo from mismatched or misaligned primer ends. These misaligned primers can be extended by PolIV. Exhibits no 3'-5' exonuclease (proofreading) activity. May be involved in translesional synthesis, in conjunction with the beta clamp from PolIII.</text>
</comment>
<dbReference type="PANTHER" id="PTHR35369:SF2">
    <property type="entry name" value="BLR3025 PROTEIN"/>
    <property type="match status" value="1"/>
</dbReference>
<dbReference type="Pfam" id="PF00817">
    <property type="entry name" value="IMS"/>
    <property type="match status" value="1"/>
</dbReference>
<evidence type="ECO:0000256" key="1">
    <source>
        <dbReference type="ARBA" id="ARBA00011245"/>
    </source>
</evidence>
<dbReference type="InterPro" id="IPR043502">
    <property type="entry name" value="DNA/RNA_pol_sf"/>
</dbReference>
<evidence type="ECO:0000256" key="4">
    <source>
        <dbReference type="ARBA" id="ARBA00025589"/>
    </source>
</evidence>
<keyword evidence="9" id="KW-1185">Reference proteome</keyword>
<proteinExistence type="predicted"/>
<comment type="catalytic activity">
    <reaction evidence="5">
        <text>DNA(n) + a 2'-deoxyribonucleoside 5'-triphosphate = DNA(n+1) + diphosphate</text>
        <dbReference type="Rhea" id="RHEA:22508"/>
        <dbReference type="Rhea" id="RHEA-COMP:17339"/>
        <dbReference type="Rhea" id="RHEA-COMP:17340"/>
        <dbReference type="ChEBI" id="CHEBI:33019"/>
        <dbReference type="ChEBI" id="CHEBI:61560"/>
        <dbReference type="ChEBI" id="CHEBI:173112"/>
        <dbReference type="EC" id="2.7.7.7"/>
    </reaction>
</comment>
<comment type="subunit">
    <text evidence="1">Monomer.</text>
</comment>
<feature type="domain" description="UmuC" evidence="6">
    <location>
        <begin position="30"/>
        <end position="154"/>
    </location>
</feature>
<accession>A0ABW4EF65</accession>
<dbReference type="Pfam" id="PF11799">
    <property type="entry name" value="IMS_C"/>
    <property type="match status" value="1"/>
</dbReference>
<dbReference type="InterPro" id="IPR050356">
    <property type="entry name" value="SulA_CellDiv_inhibitor"/>
</dbReference>
<evidence type="ECO:0000313" key="9">
    <source>
        <dbReference type="Proteomes" id="UP001597186"/>
    </source>
</evidence>
<evidence type="ECO:0000313" key="8">
    <source>
        <dbReference type="EMBL" id="MFD1509992.1"/>
    </source>
</evidence>
<dbReference type="RefSeq" id="WP_379915705.1">
    <property type="nucleotide sequence ID" value="NZ_JBHUDD010000058.1"/>
</dbReference>
<organism evidence="8 9">
    <name type="scientific">Lacimonas salitolerans</name>
    <dbReference type="NCBI Taxonomy" id="1323750"/>
    <lineage>
        <taxon>Bacteria</taxon>
        <taxon>Pseudomonadati</taxon>
        <taxon>Pseudomonadota</taxon>
        <taxon>Alphaproteobacteria</taxon>
        <taxon>Rhodobacterales</taxon>
        <taxon>Paracoccaceae</taxon>
        <taxon>Lacimonas</taxon>
    </lineage>
</organism>
<dbReference type="InterPro" id="IPR017961">
    <property type="entry name" value="DNA_pol_Y-fam_little_finger"/>
</dbReference>
<dbReference type="PANTHER" id="PTHR35369">
    <property type="entry name" value="BLR3025 PROTEIN-RELATED"/>
    <property type="match status" value="1"/>
</dbReference>
<comment type="caution">
    <text evidence="8">The sequence shown here is derived from an EMBL/GenBank/DDBJ whole genome shotgun (WGS) entry which is preliminary data.</text>
</comment>
<dbReference type="InterPro" id="IPR001126">
    <property type="entry name" value="UmuC"/>
</dbReference>
<evidence type="ECO:0000259" key="6">
    <source>
        <dbReference type="Pfam" id="PF00817"/>
    </source>
</evidence>
<keyword evidence="3" id="KW-0227">DNA damage</keyword>
<protein>
    <recommendedName>
        <fullName evidence="2">DNA-directed DNA polymerase</fullName>
        <ecNumber evidence="2">2.7.7.7</ecNumber>
    </recommendedName>
</protein>
<name>A0ABW4EF65_9RHOB</name>